<feature type="region of interest" description="Disordered" evidence="1">
    <location>
        <begin position="21"/>
        <end position="58"/>
    </location>
</feature>
<evidence type="ECO:0000313" key="3">
    <source>
        <dbReference type="EMBL" id="RZF20378.1"/>
    </source>
</evidence>
<protein>
    <submittedName>
        <fullName evidence="3">Uncharacterized protein</fullName>
    </submittedName>
</protein>
<feature type="compositionally biased region" description="Basic and acidic residues" evidence="1">
    <location>
        <begin position="24"/>
        <end position="35"/>
    </location>
</feature>
<feature type="signal peptide" evidence="2">
    <location>
        <begin position="1"/>
        <end position="20"/>
    </location>
</feature>
<gene>
    <name evidence="3" type="ORF">DAY19_14540</name>
</gene>
<accession>A0ABY0IBN6</accession>
<comment type="caution">
    <text evidence="3">The sequence shown here is derived from an EMBL/GenBank/DDBJ whole genome shotgun (WGS) entry which is preliminary data.</text>
</comment>
<keyword evidence="4" id="KW-1185">Reference proteome</keyword>
<name>A0ABY0IBN6_9BACT</name>
<sequence>MKRILAATFIFILTSNPAYGAQGEQEKKEMKDKQSKSQKSKVDKKKTSDRDPASISGKEVSLTEKHYLIYE</sequence>
<evidence type="ECO:0000313" key="4">
    <source>
        <dbReference type="Proteomes" id="UP000443582"/>
    </source>
</evidence>
<keyword evidence="2" id="KW-0732">Signal</keyword>
<dbReference type="RefSeq" id="WP_115363794.1">
    <property type="nucleotide sequence ID" value="NZ_QDKL01000004.1"/>
</dbReference>
<evidence type="ECO:0000256" key="1">
    <source>
        <dbReference type="SAM" id="MobiDB-lite"/>
    </source>
</evidence>
<dbReference type="Proteomes" id="UP000443582">
    <property type="component" value="Unassembled WGS sequence"/>
</dbReference>
<evidence type="ECO:0000256" key="2">
    <source>
        <dbReference type="SAM" id="SignalP"/>
    </source>
</evidence>
<feature type="chain" id="PRO_5047349757" evidence="2">
    <location>
        <begin position="21"/>
        <end position="71"/>
    </location>
</feature>
<reference evidence="4" key="1">
    <citation type="journal article" date="2019" name="Int. J. Syst. Evol. Microbiol.">
        <title>Halobacteriovorax valvorus sp. nov., a novel prokaryotic predator isolated from coastal seawater of China.</title>
        <authorList>
            <person name="Chen M.-X."/>
        </authorList>
    </citation>
    <scope>NUCLEOTIDE SEQUENCE [LARGE SCALE GENOMIC DNA]</scope>
    <source>
        <strain evidence="4">BL9</strain>
    </source>
</reference>
<dbReference type="EMBL" id="QDKL01000004">
    <property type="protein sequence ID" value="RZF20378.1"/>
    <property type="molecule type" value="Genomic_DNA"/>
</dbReference>
<organism evidence="3 4">
    <name type="scientific">Halobacteriovorax vibrionivorans</name>
    <dbReference type="NCBI Taxonomy" id="2152716"/>
    <lineage>
        <taxon>Bacteria</taxon>
        <taxon>Pseudomonadati</taxon>
        <taxon>Bdellovibrionota</taxon>
        <taxon>Bacteriovoracia</taxon>
        <taxon>Bacteriovoracales</taxon>
        <taxon>Halobacteriovoraceae</taxon>
        <taxon>Halobacteriovorax</taxon>
    </lineage>
</organism>
<proteinExistence type="predicted"/>